<name>A0A397SDV1_9GLOM</name>
<gene>
    <name evidence="1" type="ORF">C1645_742881</name>
</gene>
<sequence>MAKFFVKNGGCMEEVDSHVQIDPRDIITWIKYKVEGRTSERSRISESSWISAVNSRNSMIIIDKRNRSSCSAMKKLEAMIDICHIIGIWHDIVLEEYNNGLPDNKKHSDFGYLFNQTYKNQKVQNRFDGIIKRHGMEYTEDSNMKYKYIRILFGYKKLRNDKVHKKELQRGPTASKLNSQLQDAIRFLNIAPEQPEVFRKRLKNARDAFIGGAKLIFYFM</sequence>
<dbReference type="AlphaFoldDB" id="A0A397SDV1"/>
<protein>
    <submittedName>
        <fullName evidence="1">Uncharacterized protein</fullName>
    </submittedName>
</protein>
<accession>A0A397SDV1</accession>
<comment type="caution">
    <text evidence="1">The sequence shown here is derived from an EMBL/GenBank/DDBJ whole genome shotgun (WGS) entry which is preliminary data.</text>
</comment>
<reference evidence="1 2" key="1">
    <citation type="submission" date="2018-06" db="EMBL/GenBank/DDBJ databases">
        <title>Comparative genomics reveals the genomic features of Rhizophagus irregularis, R. cerebriforme, R. diaphanum and Gigaspora rosea, and their symbiotic lifestyle signature.</title>
        <authorList>
            <person name="Morin E."/>
            <person name="San Clemente H."/>
            <person name="Chen E.C.H."/>
            <person name="De La Providencia I."/>
            <person name="Hainaut M."/>
            <person name="Kuo A."/>
            <person name="Kohler A."/>
            <person name="Murat C."/>
            <person name="Tang N."/>
            <person name="Roy S."/>
            <person name="Loubradou J."/>
            <person name="Henrissat B."/>
            <person name="Grigoriev I.V."/>
            <person name="Corradi N."/>
            <person name="Roux C."/>
            <person name="Martin F.M."/>
        </authorList>
    </citation>
    <scope>NUCLEOTIDE SEQUENCE [LARGE SCALE GENOMIC DNA]</scope>
    <source>
        <strain evidence="1 2">DAOM 227022</strain>
    </source>
</reference>
<evidence type="ECO:0000313" key="2">
    <source>
        <dbReference type="Proteomes" id="UP000265703"/>
    </source>
</evidence>
<keyword evidence="2" id="KW-1185">Reference proteome</keyword>
<dbReference type="EMBL" id="QKYT01000549">
    <property type="protein sequence ID" value="RIA83692.1"/>
    <property type="molecule type" value="Genomic_DNA"/>
</dbReference>
<dbReference type="Proteomes" id="UP000265703">
    <property type="component" value="Unassembled WGS sequence"/>
</dbReference>
<organism evidence="1 2">
    <name type="scientific">Glomus cerebriforme</name>
    <dbReference type="NCBI Taxonomy" id="658196"/>
    <lineage>
        <taxon>Eukaryota</taxon>
        <taxon>Fungi</taxon>
        <taxon>Fungi incertae sedis</taxon>
        <taxon>Mucoromycota</taxon>
        <taxon>Glomeromycotina</taxon>
        <taxon>Glomeromycetes</taxon>
        <taxon>Glomerales</taxon>
        <taxon>Glomeraceae</taxon>
        <taxon>Glomus</taxon>
    </lineage>
</organism>
<proteinExistence type="predicted"/>
<evidence type="ECO:0000313" key="1">
    <source>
        <dbReference type="EMBL" id="RIA83692.1"/>
    </source>
</evidence>
<dbReference type="OrthoDB" id="2359551at2759"/>